<feature type="region of interest" description="Disordered" evidence="1">
    <location>
        <begin position="1"/>
        <end position="24"/>
    </location>
</feature>
<evidence type="ECO:0000259" key="2">
    <source>
        <dbReference type="PROSITE" id="PS51301"/>
    </source>
</evidence>
<dbReference type="SMART" id="SM01252">
    <property type="entry name" value="KilA-N"/>
    <property type="match status" value="1"/>
</dbReference>
<feature type="domain" description="KilA-N" evidence="2">
    <location>
        <begin position="44"/>
        <end position="152"/>
    </location>
</feature>
<dbReference type="Pfam" id="PF04383">
    <property type="entry name" value="KilA-N"/>
    <property type="match status" value="1"/>
</dbReference>
<evidence type="ECO:0000313" key="3">
    <source>
        <dbReference type="EMBL" id="AUV58975.1"/>
    </source>
</evidence>
<accession>A0A2K9V9T6</accession>
<dbReference type="InterPro" id="IPR036887">
    <property type="entry name" value="HTH_APSES_sf"/>
</dbReference>
<evidence type="ECO:0000256" key="1">
    <source>
        <dbReference type="SAM" id="MobiDB-lite"/>
    </source>
</evidence>
<dbReference type="SUPFAM" id="SSF54616">
    <property type="entry name" value="DNA-binding domain of Mlu1-box binding protein MBP1"/>
    <property type="match status" value="1"/>
</dbReference>
<organism evidence="3">
    <name type="scientific">Bandra megavirus</name>
    <dbReference type="NCBI Taxonomy" id="2071566"/>
    <lineage>
        <taxon>Viruses</taxon>
        <taxon>Varidnaviria</taxon>
        <taxon>Bamfordvirae</taxon>
        <taxon>Nucleocytoviricota</taxon>
        <taxon>Megaviricetes</taxon>
        <taxon>Imitervirales</taxon>
        <taxon>Mimiviridae</taxon>
        <taxon>Megamimivirinae</taxon>
        <taxon>Megavirus</taxon>
    </lineage>
</organism>
<dbReference type="GO" id="GO:0003677">
    <property type="term" value="F:DNA binding"/>
    <property type="evidence" value="ECO:0007669"/>
    <property type="project" value="InterPro"/>
</dbReference>
<dbReference type="PROSITE" id="PS51301">
    <property type="entry name" value="KILA_N"/>
    <property type="match status" value="1"/>
</dbReference>
<sequence length="269" mass="31364">MTQNKKISKKISGSKTTKPVQKSNKLVKKKHDIRNISYKEINDKYSWGRYGSFKVIIMKENGYINATKLIHLASDKKKLNDWTRGKQAEEYITEISEITGLIKDELIICVMTSSKYLTQTRGTYMHPLLITQLAYWISPKFAAKISIWIEEWKKYSDNNLFEYYDALSNLEPYCNENKEKIIQEELQKKLGGLIEVKTKVGAIDLLTKNTIIEIKNYDNWKHGLGQLLSYSIFHPDKTKCLYLFNVGENKMSSIKKICKQYSIKLSIYD</sequence>
<dbReference type="InterPro" id="IPR018004">
    <property type="entry name" value="KilA/APSES_HTH"/>
</dbReference>
<protein>
    <recommendedName>
        <fullName evidence="2">KilA-N domain-containing protein</fullName>
    </recommendedName>
</protein>
<dbReference type="InterPro" id="IPR017880">
    <property type="entry name" value="KilA_N"/>
</dbReference>
<proteinExistence type="predicted"/>
<reference evidence="3" key="1">
    <citation type="submission" date="2018-01" db="EMBL/GenBank/DDBJ databases">
        <title>Draft genome sequence of Bandra megavirus.</title>
        <authorList>
            <person name="Chatterjee A."/>
            <person name="Yadav R."/>
            <person name="Kondabagil K."/>
        </authorList>
    </citation>
    <scope>NUCLEOTIDE SEQUENCE</scope>
    <source>
        <strain evidence="3">KK-1</strain>
    </source>
</reference>
<dbReference type="EMBL" id="MG779390">
    <property type="protein sequence ID" value="AUV58975.1"/>
    <property type="molecule type" value="Genomic_DNA"/>
</dbReference>
<name>A0A2K9V9T6_9VIRU</name>